<protein>
    <submittedName>
        <fullName evidence="1">Uncharacterized protein</fullName>
    </submittedName>
</protein>
<proteinExistence type="predicted"/>
<sequence>MKLELETIPVWDGVASKSECYVCDLMAEAQKDALSFYLGNSVMNPETRVKVNESGFCTKHWQLLTAANKPQGIALMTDTYLGMTRNKFEKSINSLLGTKNSRQARKAIQSLKADMEKREKGCLVCSAMQQRLDRYLFTTCYLWGEDSAFRSALQEGKGFCLHHFQLLLETAPAVLSGSLLAQFVHDLTQTEVLNLDRIANDVHWMTQKYKSENMDKPWNGCEDAHKRGVDKMTGRHRVIDPV</sequence>
<dbReference type="InterPro" id="IPR045706">
    <property type="entry name" value="DUF6062"/>
</dbReference>
<accession>A0A644W029</accession>
<dbReference type="EMBL" id="VSSQ01000539">
    <property type="protein sequence ID" value="MPL97069.1"/>
    <property type="molecule type" value="Genomic_DNA"/>
</dbReference>
<reference evidence="1" key="1">
    <citation type="submission" date="2019-08" db="EMBL/GenBank/DDBJ databases">
        <authorList>
            <person name="Kucharzyk K."/>
            <person name="Murdoch R.W."/>
            <person name="Higgins S."/>
            <person name="Loffler F."/>
        </authorList>
    </citation>
    <scope>NUCLEOTIDE SEQUENCE</scope>
</reference>
<dbReference type="AlphaFoldDB" id="A0A644W029"/>
<comment type="caution">
    <text evidence="1">The sequence shown here is derived from an EMBL/GenBank/DDBJ whole genome shotgun (WGS) entry which is preliminary data.</text>
</comment>
<dbReference type="Pfam" id="PF19538">
    <property type="entry name" value="DUF6062"/>
    <property type="match status" value="1"/>
</dbReference>
<name>A0A644W029_9ZZZZ</name>
<gene>
    <name evidence="1" type="ORF">SDC9_43257</name>
</gene>
<organism evidence="1">
    <name type="scientific">bioreactor metagenome</name>
    <dbReference type="NCBI Taxonomy" id="1076179"/>
    <lineage>
        <taxon>unclassified sequences</taxon>
        <taxon>metagenomes</taxon>
        <taxon>ecological metagenomes</taxon>
    </lineage>
</organism>
<evidence type="ECO:0000313" key="1">
    <source>
        <dbReference type="EMBL" id="MPL97069.1"/>
    </source>
</evidence>